<evidence type="ECO:0000313" key="2">
    <source>
        <dbReference type="WBParaSite" id="EN70_4782"/>
    </source>
</evidence>
<name>A0A1I7VPD8_LOALO</name>
<accession>A0A1I7VPD8</accession>
<reference evidence="2" key="2">
    <citation type="submission" date="2016-11" db="UniProtKB">
        <authorList>
            <consortium name="WormBaseParasite"/>
        </authorList>
    </citation>
    <scope>IDENTIFICATION</scope>
</reference>
<reference evidence="1" key="1">
    <citation type="submission" date="2012-04" db="EMBL/GenBank/DDBJ databases">
        <title>The Genome Sequence of Loa loa.</title>
        <authorList>
            <consortium name="The Broad Institute Genome Sequencing Platform"/>
            <consortium name="Broad Institute Genome Sequencing Center for Infectious Disease"/>
            <person name="Nutman T.B."/>
            <person name="Fink D.L."/>
            <person name="Russ C."/>
            <person name="Young S."/>
            <person name="Zeng Q."/>
            <person name="Gargeya S."/>
            <person name="Alvarado L."/>
            <person name="Berlin A."/>
            <person name="Chapman S.B."/>
            <person name="Chen Z."/>
            <person name="Freedman E."/>
            <person name="Gellesch M."/>
            <person name="Goldberg J."/>
            <person name="Griggs A."/>
            <person name="Gujja S."/>
            <person name="Heilman E.R."/>
            <person name="Heiman D."/>
            <person name="Howarth C."/>
            <person name="Mehta T."/>
            <person name="Neiman D."/>
            <person name="Pearson M."/>
            <person name="Roberts A."/>
            <person name="Saif S."/>
            <person name="Shea T."/>
            <person name="Shenoy N."/>
            <person name="Sisk P."/>
            <person name="Stolte C."/>
            <person name="Sykes S."/>
            <person name="White J."/>
            <person name="Yandava C."/>
            <person name="Haas B."/>
            <person name="Henn M.R."/>
            <person name="Nusbaum C."/>
            <person name="Birren B."/>
        </authorList>
    </citation>
    <scope>NUCLEOTIDE SEQUENCE [LARGE SCALE GENOMIC DNA]</scope>
</reference>
<sequence length="101" mass="11079">MLSATATSHSTTATMLYPNKPVLVPQQPILAPLPFSAVGQKAAIQLPPQIFLPPQVGKPQCCSCCPCFGNGRKRRSPFFILHKWVNRSKLSNNQYQIEATA</sequence>
<proteinExistence type="predicted"/>
<evidence type="ECO:0000313" key="1">
    <source>
        <dbReference type="Proteomes" id="UP000095285"/>
    </source>
</evidence>
<organism evidence="1 2">
    <name type="scientific">Loa loa</name>
    <name type="common">Eye worm</name>
    <name type="synonym">Filaria loa</name>
    <dbReference type="NCBI Taxonomy" id="7209"/>
    <lineage>
        <taxon>Eukaryota</taxon>
        <taxon>Metazoa</taxon>
        <taxon>Ecdysozoa</taxon>
        <taxon>Nematoda</taxon>
        <taxon>Chromadorea</taxon>
        <taxon>Rhabditida</taxon>
        <taxon>Spirurina</taxon>
        <taxon>Spiruromorpha</taxon>
        <taxon>Filarioidea</taxon>
        <taxon>Onchocercidae</taxon>
        <taxon>Loa</taxon>
    </lineage>
</organism>
<keyword evidence="1" id="KW-1185">Reference proteome</keyword>
<dbReference type="Proteomes" id="UP000095285">
    <property type="component" value="Unassembled WGS sequence"/>
</dbReference>
<dbReference type="AlphaFoldDB" id="A0A1I7VPD8"/>
<protein>
    <submittedName>
        <fullName evidence="2">Uncharacterized protein</fullName>
    </submittedName>
</protein>
<dbReference type="WBParaSite" id="EN70_4782">
    <property type="protein sequence ID" value="EN70_4782"/>
    <property type="gene ID" value="EN70_4782"/>
</dbReference>